<dbReference type="AlphaFoldDB" id="A0A1V1PB42"/>
<evidence type="ECO:0000313" key="3">
    <source>
        <dbReference type="Proteomes" id="UP000189670"/>
    </source>
</evidence>
<dbReference type="Proteomes" id="UP000189670">
    <property type="component" value="Unassembled WGS sequence"/>
</dbReference>
<evidence type="ECO:0000259" key="1">
    <source>
        <dbReference type="Pfam" id="PF16403"/>
    </source>
</evidence>
<gene>
    <name evidence="2" type="ORF">OMM_02060</name>
</gene>
<organism evidence="2 3">
    <name type="scientific">Candidatus Magnetoglobus multicellularis str. Araruama</name>
    <dbReference type="NCBI Taxonomy" id="890399"/>
    <lineage>
        <taxon>Bacteria</taxon>
        <taxon>Pseudomonadati</taxon>
        <taxon>Thermodesulfobacteriota</taxon>
        <taxon>Desulfobacteria</taxon>
        <taxon>Desulfobacterales</taxon>
        <taxon>Desulfobacteraceae</taxon>
        <taxon>Candidatus Magnetoglobus</taxon>
    </lineage>
</organism>
<dbReference type="EMBL" id="ATBP01000196">
    <property type="protein sequence ID" value="ETR71996.1"/>
    <property type="molecule type" value="Genomic_DNA"/>
</dbReference>
<dbReference type="Gene3D" id="2.60.40.3440">
    <property type="match status" value="1"/>
</dbReference>
<dbReference type="InterPro" id="IPR013783">
    <property type="entry name" value="Ig-like_fold"/>
</dbReference>
<sequence>MDPVNDPPTMSIIGQVVTDEDAPKLNIPVTISDLETSSDRLTISVTSENPTLVPLQNIAITEKLATRYLSITPAADQNGDTQIRLEVSDPEGLTALQTFLFQVNSVNDRPTAVGQTHHIRINVPLNDQLEAYDIDGDNLIYDISAHPEIGTITLVNTSTGEFIYQPFIEKYGQDAFQFVVSDGDKTSLDATVEIIIQDNIPPEITLKGLNPDYILQGDLFYDFGYTAFDNADGNLNDRVETIGSVDTDIVGTYHITYRVKDFSGNVAQKIREVSVLHSYGQLQGIVENIPTIADPVKDIAVQLLDPVSEHLLRETSLDKTGRFSFVYLPYQTYILHLDISDHNNVPPVYLPKTVDQLFLFQSNNQEIHVSIPELTEMKESYKLTVSLDGDYKDYDNYEYRIIDYRSGQTVLKGSGNSPQFTERLEADMSYRLLILADCYSPFEYENDHGDPYIEIKQDKEVKARLTDDTGFHLDDVQVDVSHTLFDTDNHKGFHLWFVRKKL</sequence>
<proteinExistence type="predicted"/>
<dbReference type="Gene3D" id="2.60.40.10">
    <property type="entry name" value="Immunoglobulins"/>
    <property type="match status" value="2"/>
</dbReference>
<name>A0A1V1PB42_9BACT</name>
<feature type="domain" description="Pesticidal crystal protein Cry22Aa Ig-like" evidence="1">
    <location>
        <begin position="204"/>
        <end position="275"/>
    </location>
</feature>
<evidence type="ECO:0000313" key="2">
    <source>
        <dbReference type="EMBL" id="ETR71996.1"/>
    </source>
</evidence>
<comment type="caution">
    <text evidence="2">The sequence shown here is derived from an EMBL/GenBank/DDBJ whole genome shotgun (WGS) entry which is preliminary data.</text>
</comment>
<dbReference type="Pfam" id="PF17963">
    <property type="entry name" value="Big_9"/>
    <property type="match status" value="2"/>
</dbReference>
<dbReference type="Pfam" id="PF16403">
    <property type="entry name" value="Bact_surface_Ig-like"/>
    <property type="match status" value="1"/>
</dbReference>
<protein>
    <recommendedName>
        <fullName evidence="1">Pesticidal crystal protein Cry22Aa Ig-like domain-containing protein</fullName>
    </recommendedName>
</protein>
<reference evidence="3" key="1">
    <citation type="submission" date="2012-11" db="EMBL/GenBank/DDBJ databases">
        <authorList>
            <person name="Lucero-Rivera Y.E."/>
            <person name="Tovar-Ramirez D."/>
        </authorList>
    </citation>
    <scope>NUCLEOTIDE SEQUENCE [LARGE SCALE GENOMIC DNA]</scope>
    <source>
        <strain evidence="3">Araruama</strain>
    </source>
</reference>
<accession>A0A1V1PB42</accession>
<dbReference type="InterPro" id="IPR032179">
    <property type="entry name" value="Cry22Aa_Ig-like"/>
</dbReference>